<dbReference type="AlphaFoldDB" id="A0A432W3R5"/>
<gene>
    <name evidence="2" type="ORF">CWE09_12545</name>
</gene>
<evidence type="ECO:0000256" key="1">
    <source>
        <dbReference type="SAM" id="MobiDB-lite"/>
    </source>
</evidence>
<dbReference type="RefSeq" id="WP_126804391.1">
    <property type="nucleotide sequence ID" value="NZ_PIPL01000003.1"/>
</dbReference>
<reference evidence="2 3" key="1">
    <citation type="journal article" date="2011" name="Front. Microbiol.">
        <title>Genomic signatures of strain selection and enhancement in Bacillus atrophaeus var. globigii, a historical biowarfare simulant.</title>
        <authorList>
            <person name="Gibbons H.S."/>
            <person name="Broomall S.M."/>
            <person name="McNew L.A."/>
            <person name="Daligault H."/>
            <person name="Chapman C."/>
            <person name="Bruce D."/>
            <person name="Karavis M."/>
            <person name="Krepps M."/>
            <person name="McGregor P.A."/>
            <person name="Hong C."/>
            <person name="Park K.H."/>
            <person name="Akmal A."/>
            <person name="Feldman A."/>
            <person name="Lin J.S."/>
            <person name="Chang W.E."/>
            <person name="Higgs B.W."/>
            <person name="Demirev P."/>
            <person name="Lindquist J."/>
            <person name="Liem A."/>
            <person name="Fochler E."/>
            <person name="Read T.D."/>
            <person name="Tapia R."/>
            <person name="Johnson S."/>
            <person name="Bishop-Lilly K.A."/>
            <person name="Detter C."/>
            <person name="Han C."/>
            <person name="Sozhamannan S."/>
            <person name="Rosenzweig C.N."/>
            <person name="Skowronski E.W."/>
        </authorList>
    </citation>
    <scope>NUCLEOTIDE SEQUENCE [LARGE SCALE GENOMIC DNA]</scope>
    <source>
        <strain evidence="2 3">MLST1</strain>
    </source>
</reference>
<accession>A0A432W3R5</accession>
<name>A0A432W3R5_9GAMM</name>
<organism evidence="2 3">
    <name type="scientific">Aliidiomarina minuta</name>
    <dbReference type="NCBI Taxonomy" id="880057"/>
    <lineage>
        <taxon>Bacteria</taxon>
        <taxon>Pseudomonadati</taxon>
        <taxon>Pseudomonadota</taxon>
        <taxon>Gammaproteobacteria</taxon>
        <taxon>Alteromonadales</taxon>
        <taxon>Idiomarinaceae</taxon>
        <taxon>Aliidiomarina</taxon>
    </lineage>
</organism>
<dbReference type="Proteomes" id="UP000288293">
    <property type="component" value="Unassembled WGS sequence"/>
</dbReference>
<protein>
    <recommendedName>
        <fullName evidence="4">Phosphoenolpyruvate carboxylase</fullName>
    </recommendedName>
</protein>
<evidence type="ECO:0000313" key="2">
    <source>
        <dbReference type="EMBL" id="RUO23972.1"/>
    </source>
</evidence>
<evidence type="ECO:0000313" key="3">
    <source>
        <dbReference type="Proteomes" id="UP000288293"/>
    </source>
</evidence>
<dbReference type="EMBL" id="PIPL01000003">
    <property type="protein sequence ID" value="RUO23972.1"/>
    <property type="molecule type" value="Genomic_DNA"/>
</dbReference>
<proteinExistence type="predicted"/>
<feature type="region of interest" description="Disordered" evidence="1">
    <location>
        <begin position="298"/>
        <end position="319"/>
    </location>
</feature>
<sequence>MDEQQLASNLLSLGSERLALIGKHSKALMQGYLKGEIDETQFSERALKRLVKARLLYQPDESRGLVLSYLLNNLIASMVEDEQRRSIHADTADKLESIRTGVSTYREAQYRGDYPRAELQLQLVTEQVHNLAGQFEEAIDSLWHRLNSNFGFVSNLADKIRENERAQNQIRRLLDGLSLINFNELIELGEGNATLRKLLVTQLQTRMNQHHGSLLEVQKRLVQLMGRFREQQARSLLVSNMAAFLRQHPGFQVGDYAWRSQVPELINQAAPILPAAAIALDRSQNYPALTDLLKALPAPASSATPPSENAAVGEGQKDEEVAARQQALKNDVESFYLEALERDHSLSSLQYLSEQNLDWDAEIWLFQVLAEHQGLPVPQRKVFKLQREEVPAHIFNDLRIIEDVSIQFQGEL</sequence>
<dbReference type="OrthoDB" id="8565078at2"/>
<evidence type="ECO:0008006" key="4">
    <source>
        <dbReference type="Google" id="ProtNLM"/>
    </source>
</evidence>
<keyword evidence="3" id="KW-1185">Reference proteome</keyword>
<feature type="compositionally biased region" description="Low complexity" evidence="1">
    <location>
        <begin position="298"/>
        <end position="311"/>
    </location>
</feature>
<comment type="caution">
    <text evidence="2">The sequence shown here is derived from an EMBL/GenBank/DDBJ whole genome shotgun (WGS) entry which is preliminary data.</text>
</comment>